<reference evidence="3" key="1">
    <citation type="submission" date="2021-06" db="EMBL/GenBank/DDBJ databases">
        <authorList>
            <person name="Hodson N. C."/>
            <person name="Mongue J. A."/>
            <person name="Jaron S. K."/>
        </authorList>
    </citation>
    <scope>NUCLEOTIDE SEQUENCE</scope>
</reference>
<evidence type="ECO:0000313" key="3">
    <source>
        <dbReference type="EMBL" id="CAG7832294.1"/>
    </source>
</evidence>
<name>A0A8J2LGZ7_9HEXA</name>
<protein>
    <submittedName>
        <fullName evidence="3">Uncharacterized protein</fullName>
    </submittedName>
</protein>
<dbReference type="EMBL" id="CAJVCH010564340">
    <property type="protein sequence ID" value="CAG7832294.1"/>
    <property type="molecule type" value="Genomic_DNA"/>
</dbReference>
<feature type="signal peptide" evidence="2">
    <location>
        <begin position="1"/>
        <end position="31"/>
    </location>
</feature>
<feature type="region of interest" description="Disordered" evidence="1">
    <location>
        <begin position="35"/>
        <end position="63"/>
    </location>
</feature>
<evidence type="ECO:0000313" key="4">
    <source>
        <dbReference type="Proteomes" id="UP000708208"/>
    </source>
</evidence>
<dbReference type="AlphaFoldDB" id="A0A8J2LGZ7"/>
<keyword evidence="4" id="KW-1185">Reference proteome</keyword>
<feature type="non-terminal residue" evidence="3">
    <location>
        <position position="1"/>
    </location>
</feature>
<sequence>SFITEIDPANMQSRLVLWILSVLIICQETNSHHLGELGQREVRSENEDYQDLPLSTEEDPTSEEKRIIVQTVKKIEDKQIFLAAN</sequence>
<dbReference type="Proteomes" id="UP000708208">
    <property type="component" value="Unassembled WGS sequence"/>
</dbReference>
<feature type="chain" id="PRO_5035298344" evidence="2">
    <location>
        <begin position="32"/>
        <end position="85"/>
    </location>
</feature>
<feature type="compositionally biased region" description="Basic and acidic residues" evidence="1">
    <location>
        <begin position="35"/>
        <end position="46"/>
    </location>
</feature>
<keyword evidence="2" id="KW-0732">Signal</keyword>
<proteinExistence type="predicted"/>
<evidence type="ECO:0000256" key="2">
    <source>
        <dbReference type="SAM" id="SignalP"/>
    </source>
</evidence>
<comment type="caution">
    <text evidence="3">The sequence shown here is derived from an EMBL/GenBank/DDBJ whole genome shotgun (WGS) entry which is preliminary data.</text>
</comment>
<gene>
    <name evidence="3" type="ORF">AFUS01_LOCUS41982</name>
</gene>
<feature type="non-terminal residue" evidence="3">
    <location>
        <position position="85"/>
    </location>
</feature>
<organism evidence="3 4">
    <name type="scientific">Allacma fusca</name>
    <dbReference type="NCBI Taxonomy" id="39272"/>
    <lineage>
        <taxon>Eukaryota</taxon>
        <taxon>Metazoa</taxon>
        <taxon>Ecdysozoa</taxon>
        <taxon>Arthropoda</taxon>
        <taxon>Hexapoda</taxon>
        <taxon>Collembola</taxon>
        <taxon>Symphypleona</taxon>
        <taxon>Sminthuridae</taxon>
        <taxon>Allacma</taxon>
    </lineage>
</organism>
<accession>A0A8J2LGZ7</accession>
<evidence type="ECO:0000256" key="1">
    <source>
        <dbReference type="SAM" id="MobiDB-lite"/>
    </source>
</evidence>